<gene>
    <name evidence="1" type="ORF">scyTo_0024763</name>
</gene>
<feature type="non-terminal residue" evidence="1">
    <location>
        <position position="1"/>
    </location>
</feature>
<protein>
    <submittedName>
        <fullName evidence="1">Uncharacterized protein</fullName>
    </submittedName>
</protein>
<evidence type="ECO:0000313" key="1">
    <source>
        <dbReference type="EMBL" id="GCB83994.1"/>
    </source>
</evidence>
<comment type="caution">
    <text evidence="1">The sequence shown here is derived from an EMBL/GenBank/DDBJ whole genome shotgun (WGS) entry which is preliminary data.</text>
</comment>
<dbReference type="Proteomes" id="UP000288216">
    <property type="component" value="Unassembled WGS sequence"/>
</dbReference>
<proteinExistence type="predicted"/>
<name>A0A401QF57_SCYTO</name>
<keyword evidence="2" id="KW-1185">Reference proteome</keyword>
<dbReference type="OMA" id="HERNCRS"/>
<dbReference type="AlphaFoldDB" id="A0A401QF57"/>
<organism evidence="1 2">
    <name type="scientific">Scyliorhinus torazame</name>
    <name type="common">Cloudy catshark</name>
    <name type="synonym">Catulus torazame</name>
    <dbReference type="NCBI Taxonomy" id="75743"/>
    <lineage>
        <taxon>Eukaryota</taxon>
        <taxon>Metazoa</taxon>
        <taxon>Chordata</taxon>
        <taxon>Craniata</taxon>
        <taxon>Vertebrata</taxon>
        <taxon>Chondrichthyes</taxon>
        <taxon>Elasmobranchii</taxon>
        <taxon>Galeomorphii</taxon>
        <taxon>Galeoidea</taxon>
        <taxon>Carcharhiniformes</taxon>
        <taxon>Scyliorhinidae</taxon>
        <taxon>Scyliorhinus</taxon>
    </lineage>
</organism>
<reference evidence="1 2" key="1">
    <citation type="journal article" date="2018" name="Nat. Ecol. Evol.">
        <title>Shark genomes provide insights into elasmobranch evolution and the origin of vertebrates.</title>
        <authorList>
            <person name="Hara Y"/>
            <person name="Yamaguchi K"/>
            <person name="Onimaru K"/>
            <person name="Kadota M"/>
            <person name="Koyanagi M"/>
            <person name="Keeley SD"/>
            <person name="Tatsumi K"/>
            <person name="Tanaka K"/>
            <person name="Motone F"/>
            <person name="Kageyama Y"/>
            <person name="Nozu R"/>
            <person name="Adachi N"/>
            <person name="Nishimura O"/>
            <person name="Nakagawa R"/>
            <person name="Tanegashima C"/>
            <person name="Kiyatake I"/>
            <person name="Matsumoto R"/>
            <person name="Murakumo K"/>
            <person name="Nishida K"/>
            <person name="Terakita A"/>
            <person name="Kuratani S"/>
            <person name="Sato K"/>
            <person name="Hyodo S Kuraku.S."/>
        </authorList>
    </citation>
    <scope>NUCLEOTIDE SEQUENCE [LARGE SCALE GENOMIC DNA]</scope>
</reference>
<accession>A0A401QF57</accession>
<dbReference type="STRING" id="75743.A0A401QF57"/>
<evidence type="ECO:0000313" key="2">
    <source>
        <dbReference type="Proteomes" id="UP000288216"/>
    </source>
</evidence>
<dbReference type="EMBL" id="BFAA01055389">
    <property type="protein sequence ID" value="GCB83994.1"/>
    <property type="molecule type" value="Genomic_DNA"/>
</dbReference>
<dbReference type="OrthoDB" id="361536at2759"/>
<dbReference type="Gene3D" id="3.90.70.10">
    <property type="entry name" value="Cysteine proteinases"/>
    <property type="match status" value="1"/>
</dbReference>
<sequence>FGAQLLHERNCRSSENPNEAFRFLVEERINCLASGKVKYTQRVDYIMQLPVPMEAAINKGKAAEHTPLS</sequence>